<name>A0A2P5CCD2_PARAD</name>
<keyword evidence="2" id="KW-1185">Reference proteome</keyword>
<organism evidence="1 2">
    <name type="scientific">Parasponia andersonii</name>
    <name type="common">Sponia andersonii</name>
    <dbReference type="NCBI Taxonomy" id="3476"/>
    <lineage>
        <taxon>Eukaryota</taxon>
        <taxon>Viridiplantae</taxon>
        <taxon>Streptophyta</taxon>
        <taxon>Embryophyta</taxon>
        <taxon>Tracheophyta</taxon>
        <taxon>Spermatophyta</taxon>
        <taxon>Magnoliopsida</taxon>
        <taxon>eudicotyledons</taxon>
        <taxon>Gunneridae</taxon>
        <taxon>Pentapetalae</taxon>
        <taxon>rosids</taxon>
        <taxon>fabids</taxon>
        <taxon>Rosales</taxon>
        <taxon>Cannabaceae</taxon>
        <taxon>Parasponia</taxon>
    </lineage>
</organism>
<sequence length="124" mass="14286">MEPLRLADFRVRDSRTSRVMREEKTELRFVLRWTRLKSMAETLVPTQVTPIKVQGSWFGSQLLSTVWSGREALKLRSFWVSLESPEAVASGDRRQNKAMATRRESGEMAVVEWGFIVLFAGLRP</sequence>
<gene>
    <name evidence="1" type="ORF">PanWU01x14_164240</name>
</gene>
<dbReference type="Proteomes" id="UP000237105">
    <property type="component" value="Unassembled WGS sequence"/>
</dbReference>
<proteinExistence type="predicted"/>
<dbReference type="OrthoDB" id="10278304at2759"/>
<reference evidence="2" key="1">
    <citation type="submission" date="2016-06" db="EMBL/GenBank/DDBJ databases">
        <title>Parallel loss of symbiosis genes in relatives of nitrogen-fixing non-legume Parasponia.</title>
        <authorList>
            <person name="Van Velzen R."/>
            <person name="Holmer R."/>
            <person name="Bu F."/>
            <person name="Rutten L."/>
            <person name="Van Zeijl A."/>
            <person name="Liu W."/>
            <person name="Santuari L."/>
            <person name="Cao Q."/>
            <person name="Sharma T."/>
            <person name="Shen D."/>
            <person name="Roswanjaya Y."/>
            <person name="Wardhani T."/>
            <person name="Kalhor M.S."/>
            <person name="Jansen J."/>
            <person name="Van den Hoogen J."/>
            <person name="Gungor B."/>
            <person name="Hartog M."/>
            <person name="Hontelez J."/>
            <person name="Verver J."/>
            <person name="Yang W.-C."/>
            <person name="Schijlen E."/>
            <person name="Repin R."/>
            <person name="Schilthuizen M."/>
            <person name="Schranz E."/>
            <person name="Heidstra R."/>
            <person name="Miyata K."/>
            <person name="Fedorova E."/>
            <person name="Kohlen W."/>
            <person name="Bisseling T."/>
            <person name="Smit S."/>
            <person name="Geurts R."/>
        </authorList>
    </citation>
    <scope>NUCLEOTIDE SEQUENCE [LARGE SCALE GENOMIC DNA]</scope>
    <source>
        <strain evidence="2">cv. WU1-14</strain>
    </source>
</reference>
<dbReference type="AlphaFoldDB" id="A0A2P5CCD2"/>
<dbReference type="EMBL" id="JXTB01000146">
    <property type="protein sequence ID" value="PON58688.1"/>
    <property type="molecule type" value="Genomic_DNA"/>
</dbReference>
<evidence type="ECO:0000313" key="2">
    <source>
        <dbReference type="Proteomes" id="UP000237105"/>
    </source>
</evidence>
<evidence type="ECO:0000313" key="1">
    <source>
        <dbReference type="EMBL" id="PON58688.1"/>
    </source>
</evidence>
<comment type="caution">
    <text evidence="1">The sequence shown here is derived from an EMBL/GenBank/DDBJ whole genome shotgun (WGS) entry which is preliminary data.</text>
</comment>
<protein>
    <submittedName>
        <fullName evidence="1">Uncharacterized protein</fullName>
    </submittedName>
</protein>
<accession>A0A2P5CCD2</accession>